<feature type="short sequence motif" description="DGA/G" evidence="2">
    <location>
        <begin position="139"/>
        <end position="141"/>
    </location>
</feature>
<dbReference type="EMBL" id="CP063849">
    <property type="protein sequence ID" value="QOY91491.1"/>
    <property type="molecule type" value="Genomic_DNA"/>
</dbReference>
<feature type="active site" description="Proton acceptor" evidence="2">
    <location>
        <position position="139"/>
    </location>
</feature>
<feature type="active site" description="Nucleophile" evidence="2">
    <location>
        <position position="26"/>
    </location>
</feature>
<evidence type="ECO:0000313" key="4">
    <source>
        <dbReference type="EMBL" id="QOY91491.1"/>
    </source>
</evidence>
<dbReference type="Proteomes" id="UP000593892">
    <property type="component" value="Chromosome"/>
</dbReference>
<keyword evidence="2" id="KW-0378">Hydrolase</keyword>
<dbReference type="AlphaFoldDB" id="A0A7S7SPD8"/>
<evidence type="ECO:0000256" key="2">
    <source>
        <dbReference type="PROSITE-ProRule" id="PRU01161"/>
    </source>
</evidence>
<dbReference type="Gene3D" id="3.40.1090.10">
    <property type="entry name" value="Cytosolic phospholipase A2 catalytic domain"/>
    <property type="match status" value="1"/>
</dbReference>
<dbReference type="Pfam" id="PF01734">
    <property type="entry name" value="Patatin"/>
    <property type="match status" value="1"/>
</dbReference>
<gene>
    <name evidence="4" type="ORF">IRI77_16540</name>
</gene>
<dbReference type="KEGG" id="pfer:IRI77_16540"/>
<dbReference type="InterPro" id="IPR016035">
    <property type="entry name" value="Acyl_Trfase/lysoPLipase"/>
</dbReference>
<name>A0A7S7SPD8_PALFE</name>
<feature type="domain" description="PNPLA" evidence="3">
    <location>
        <begin position="1"/>
        <end position="152"/>
    </location>
</feature>
<dbReference type="GO" id="GO:0016042">
    <property type="term" value="P:lipid catabolic process"/>
    <property type="evidence" value="ECO:0007669"/>
    <property type="project" value="UniProtKB-UniRule"/>
</dbReference>
<accession>A0A7S7SPD8</accession>
<reference evidence="4 5" key="1">
    <citation type="submission" date="2020-10" db="EMBL/GenBank/DDBJ databases">
        <title>Complete genome sequence of Paludibaculum fermentans P105T, a facultatively anaerobic acidobacterium capable of dissimilatory Fe(III) reduction.</title>
        <authorList>
            <person name="Dedysh S.N."/>
            <person name="Beletsky A.V."/>
            <person name="Kulichevskaya I.S."/>
            <person name="Mardanov A.V."/>
            <person name="Ravin N.V."/>
        </authorList>
    </citation>
    <scope>NUCLEOTIDE SEQUENCE [LARGE SCALE GENOMIC DNA]</scope>
    <source>
        <strain evidence="4 5">P105</strain>
    </source>
</reference>
<proteinExistence type="predicted"/>
<comment type="caution">
    <text evidence="2">Lacks conserved residue(s) required for the propagation of feature annotation.</text>
</comment>
<keyword evidence="5" id="KW-1185">Reference proteome</keyword>
<dbReference type="PROSITE" id="PS51635">
    <property type="entry name" value="PNPLA"/>
    <property type="match status" value="1"/>
</dbReference>
<dbReference type="GO" id="GO:0016787">
    <property type="term" value="F:hydrolase activity"/>
    <property type="evidence" value="ECO:0007669"/>
    <property type="project" value="UniProtKB-UniRule"/>
</dbReference>
<dbReference type="InterPro" id="IPR002641">
    <property type="entry name" value="PNPLA_dom"/>
</dbReference>
<evidence type="ECO:0000259" key="3">
    <source>
        <dbReference type="PROSITE" id="PS51635"/>
    </source>
</evidence>
<protein>
    <recommendedName>
        <fullName evidence="3">PNPLA domain-containing protein</fullName>
    </recommendedName>
</protein>
<evidence type="ECO:0000313" key="5">
    <source>
        <dbReference type="Proteomes" id="UP000593892"/>
    </source>
</evidence>
<feature type="short sequence motif" description="GXSXG" evidence="2">
    <location>
        <begin position="24"/>
        <end position="28"/>
    </location>
</feature>
<evidence type="ECO:0000256" key="1">
    <source>
        <dbReference type="ARBA" id="ARBA00023098"/>
    </source>
</evidence>
<organism evidence="4 5">
    <name type="scientific">Paludibaculum fermentans</name>
    <dbReference type="NCBI Taxonomy" id="1473598"/>
    <lineage>
        <taxon>Bacteria</taxon>
        <taxon>Pseudomonadati</taxon>
        <taxon>Acidobacteriota</taxon>
        <taxon>Terriglobia</taxon>
        <taxon>Bryobacterales</taxon>
        <taxon>Bryobacteraceae</taxon>
        <taxon>Paludibaculum</taxon>
    </lineage>
</organism>
<dbReference type="SUPFAM" id="SSF52151">
    <property type="entry name" value="FabD/lysophospholipase-like"/>
    <property type="match status" value="1"/>
</dbReference>
<sequence>MFGAYEAGVWSVLQGRVEFDLFAGASIGAVNAWAAAADCRGEAWIEEWLRPEMGSLLQWRWPRRLLGGCIQRDSFERSIQDVHTRLQPVKPCAVAITDVLRRRPRAILTPGIDWHHLAASCALPGIFPLYRVDGRLSMDGGLLGSVPLWAAVEQGATTIVAVNLLPSGGPWWLRTARQALLKLSHPGAPAPAGIRVVWIEPAQPLGTARDALAWTRDNARRWIDLGRRDAERAIQTF</sequence>
<keyword evidence="2" id="KW-0442">Lipid degradation</keyword>
<keyword evidence="1 2" id="KW-0443">Lipid metabolism</keyword>